<reference evidence="3" key="1">
    <citation type="journal article" date="2023" name="Mol. Phylogenet. Evol.">
        <title>Genome-scale phylogeny and comparative genomics of the fungal order Sordariales.</title>
        <authorList>
            <person name="Hensen N."/>
            <person name="Bonometti L."/>
            <person name="Westerberg I."/>
            <person name="Brannstrom I.O."/>
            <person name="Guillou S."/>
            <person name="Cros-Aarteil S."/>
            <person name="Calhoun S."/>
            <person name="Haridas S."/>
            <person name="Kuo A."/>
            <person name="Mondo S."/>
            <person name="Pangilinan J."/>
            <person name="Riley R."/>
            <person name="LaButti K."/>
            <person name="Andreopoulos B."/>
            <person name="Lipzen A."/>
            <person name="Chen C."/>
            <person name="Yan M."/>
            <person name="Daum C."/>
            <person name="Ng V."/>
            <person name="Clum A."/>
            <person name="Steindorff A."/>
            <person name="Ohm R.A."/>
            <person name="Martin F."/>
            <person name="Silar P."/>
            <person name="Natvig D.O."/>
            <person name="Lalanne C."/>
            <person name="Gautier V."/>
            <person name="Ament-Velasquez S.L."/>
            <person name="Kruys A."/>
            <person name="Hutchinson M.I."/>
            <person name="Powell A.J."/>
            <person name="Barry K."/>
            <person name="Miller A.N."/>
            <person name="Grigoriev I.V."/>
            <person name="Debuchy R."/>
            <person name="Gladieux P."/>
            <person name="Hiltunen Thoren M."/>
            <person name="Johannesson H."/>
        </authorList>
    </citation>
    <scope>NUCLEOTIDE SEQUENCE [LARGE SCALE GENOMIC DNA]</scope>
    <source>
        <strain evidence="3">CBS 340.73</strain>
    </source>
</reference>
<dbReference type="EMBL" id="MU854104">
    <property type="protein sequence ID" value="KAK3933630.1"/>
    <property type="molecule type" value="Genomic_DNA"/>
</dbReference>
<dbReference type="PANTHER" id="PTHR36156">
    <property type="entry name" value="SLR2101 PROTEIN"/>
    <property type="match status" value="1"/>
</dbReference>
<dbReference type="Pfam" id="PF07883">
    <property type="entry name" value="Cupin_2"/>
    <property type="match status" value="1"/>
</dbReference>
<keyword evidence="3" id="KW-1185">Reference proteome</keyword>
<evidence type="ECO:0000313" key="3">
    <source>
        <dbReference type="Proteomes" id="UP001303473"/>
    </source>
</evidence>
<comment type="caution">
    <text evidence="2">The sequence shown here is derived from an EMBL/GenBank/DDBJ whole genome shotgun (WGS) entry which is preliminary data.</text>
</comment>
<accession>A0AAN6MV68</accession>
<protein>
    <recommendedName>
        <fullName evidence="1">Cupin type-2 domain-containing protein</fullName>
    </recommendedName>
</protein>
<dbReference type="Gene3D" id="2.60.120.10">
    <property type="entry name" value="Jelly Rolls"/>
    <property type="match status" value="1"/>
</dbReference>
<dbReference type="InterPro" id="IPR013096">
    <property type="entry name" value="Cupin_2"/>
</dbReference>
<dbReference type="InterPro" id="IPR014710">
    <property type="entry name" value="RmlC-like_jellyroll"/>
</dbReference>
<dbReference type="PANTHER" id="PTHR36156:SF2">
    <property type="entry name" value="CUPIN TYPE-2 DOMAIN-CONTAINING PROTEIN"/>
    <property type="match status" value="1"/>
</dbReference>
<sequence length="175" mass="19423">MANPPLPPNRYITTHDPSTGAAIFSSVFPESLKVDTLFDGKMQFIESYKTSSFPVTLTSETDIQELQARSNDPPGITYEKGGTVLRYCDWAPGFELGMHRHETMDYGIVISGQVELILDSGEVRTLRSGDCMVQRGTMHAWRNPSSTEWARVVFILQGCPPVKVAGKTMAEHIPM</sequence>
<organism evidence="2 3">
    <name type="scientific">Diplogelasinospora grovesii</name>
    <dbReference type="NCBI Taxonomy" id="303347"/>
    <lineage>
        <taxon>Eukaryota</taxon>
        <taxon>Fungi</taxon>
        <taxon>Dikarya</taxon>
        <taxon>Ascomycota</taxon>
        <taxon>Pezizomycotina</taxon>
        <taxon>Sordariomycetes</taxon>
        <taxon>Sordariomycetidae</taxon>
        <taxon>Sordariales</taxon>
        <taxon>Diplogelasinosporaceae</taxon>
        <taxon>Diplogelasinospora</taxon>
    </lineage>
</organism>
<evidence type="ECO:0000259" key="1">
    <source>
        <dbReference type="Pfam" id="PF07883"/>
    </source>
</evidence>
<dbReference type="Proteomes" id="UP001303473">
    <property type="component" value="Unassembled WGS sequence"/>
</dbReference>
<feature type="domain" description="Cupin type-2" evidence="1">
    <location>
        <begin position="88"/>
        <end position="154"/>
    </location>
</feature>
<dbReference type="CDD" id="cd02231">
    <property type="entry name" value="cupin_BLL6423-like"/>
    <property type="match status" value="1"/>
</dbReference>
<dbReference type="InterPro" id="IPR047142">
    <property type="entry name" value="OryJ/VirC-like"/>
</dbReference>
<gene>
    <name evidence="2" type="ORF">QBC46DRAFT_432348</name>
</gene>
<dbReference type="SUPFAM" id="SSF51182">
    <property type="entry name" value="RmlC-like cupins"/>
    <property type="match status" value="1"/>
</dbReference>
<dbReference type="InterPro" id="IPR011051">
    <property type="entry name" value="RmlC_Cupin_sf"/>
</dbReference>
<proteinExistence type="predicted"/>
<name>A0AAN6MV68_9PEZI</name>
<dbReference type="AlphaFoldDB" id="A0AAN6MV68"/>
<evidence type="ECO:0000313" key="2">
    <source>
        <dbReference type="EMBL" id="KAK3933630.1"/>
    </source>
</evidence>